<feature type="transmembrane region" description="Helical" evidence="6">
    <location>
        <begin position="114"/>
        <end position="133"/>
    </location>
</feature>
<sequence>MEKSNENSKDVELALPTQNGDNSVVQVLDWDLPQDPENPQNWPLGKKIYHTLCVAVYAFTITYMSSAYAPGATQLAEQLGVSETVSLLGVSLFCVGLSLGPVIAAPLSETFGRLIIYRLSLPISILFIIGSAVASDMASIAICRFFAGAFGSPALSVGGGTMADMWPPSLYGPTTVTFLLAPFLGPSLAPVIGGFVVERKGWRWLEWVSVFISAATCLAALGMRETYKKVLLQRRAKKRGHDTRSHHRIHPVAAIRAWMRDAMLRPLAMLVSEPIVLFFSLYIGFDFAVLYAFFASLQLVFKETYGFDSHETGLVFLSLAVGASLATVTSLLMDGLIYQKKRRQLENQGLKKVPPEYRLYPAMIGSVGVAGGLFWFAWTARPDIHWASAVVALVPFNWGNLCIFSSAIIYIVDCYGPKYGASALSANSFTRYIFAAAFPLFTIQSE</sequence>
<keyword evidence="5 6" id="KW-0472">Membrane</keyword>
<feature type="transmembrane region" description="Helical" evidence="6">
    <location>
        <begin position="384"/>
        <end position="412"/>
    </location>
</feature>
<comment type="caution">
    <text evidence="8">The sequence shown here is derived from an EMBL/GenBank/DDBJ whole genome shotgun (WGS) entry which is preliminary data.</text>
</comment>
<protein>
    <recommendedName>
        <fullName evidence="7">Major facilitator superfamily (MFS) profile domain-containing protein</fullName>
    </recommendedName>
</protein>
<reference evidence="8 9" key="1">
    <citation type="submission" date="2015-04" db="EMBL/GenBank/DDBJ databases">
        <authorList>
            <person name="Heijne W.H."/>
            <person name="Fedorova N.D."/>
            <person name="Nierman W.C."/>
            <person name="Vollebregt A.W."/>
            <person name="Zhao Z."/>
            <person name="Wu L."/>
            <person name="Kumar M."/>
            <person name="Stam H."/>
            <person name="van den Berg M.A."/>
            <person name="Pel H.J."/>
        </authorList>
    </citation>
    <scope>NUCLEOTIDE SEQUENCE [LARGE SCALE GENOMIC DNA]</scope>
    <source>
        <strain evidence="8 9">CBS 393.64</strain>
    </source>
</reference>
<evidence type="ECO:0000259" key="7">
    <source>
        <dbReference type="PROSITE" id="PS50850"/>
    </source>
</evidence>
<accession>A0A0F4YUW5</accession>
<keyword evidence="3 6" id="KW-0812">Transmembrane</keyword>
<gene>
    <name evidence="8" type="ORF">T310_4544</name>
</gene>
<evidence type="ECO:0000313" key="8">
    <source>
        <dbReference type="EMBL" id="KKA21423.1"/>
    </source>
</evidence>
<comment type="subcellular location">
    <subcellularLocation>
        <location evidence="1">Cell membrane</location>
        <topology evidence="1">Multi-pass membrane protein</topology>
    </subcellularLocation>
</comment>
<feature type="transmembrane region" description="Helical" evidence="6">
    <location>
        <begin position="170"/>
        <end position="192"/>
    </location>
</feature>
<evidence type="ECO:0000256" key="2">
    <source>
        <dbReference type="ARBA" id="ARBA00008335"/>
    </source>
</evidence>
<evidence type="ECO:0000256" key="5">
    <source>
        <dbReference type="ARBA" id="ARBA00023136"/>
    </source>
</evidence>
<dbReference type="RefSeq" id="XP_013328035.1">
    <property type="nucleotide sequence ID" value="XM_013472581.1"/>
</dbReference>
<dbReference type="PANTHER" id="PTHR23502">
    <property type="entry name" value="MAJOR FACILITATOR SUPERFAMILY"/>
    <property type="match status" value="1"/>
</dbReference>
<name>A0A0F4YUW5_RASE3</name>
<dbReference type="EMBL" id="LASV01000185">
    <property type="protein sequence ID" value="KKA21423.1"/>
    <property type="molecule type" value="Genomic_DNA"/>
</dbReference>
<evidence type="ECO:0000256" key="3">
    <source>
        <dbReference type="ARBA" id="ARBA00022692"/>
    </source>
</evidence>
<feature type="domain" description="Major facilitator superfamily (MFS) profile" evidence="7">
    <location>
        <begin position="50"/>
        <end position="446"/>
    </location>
</feature>
<dbReference type="Proteomes" id="UP000053958">
    <property type="component" value="Unassembled WGS sequence"/>
</dbReference>
<keyword evidence="9" id="KW-1185">Reference proteome</keyword>
<dbReference type="PANTHER" id="PTHR23502:SF38">
    <property type="entry name" value="POLYAMINE TRANSPORTER 4"/>
    <property type="match status" value="1"/>
</dbReference>
<feature type="transmembrane region" description="Helical" evidence="6">
    <location>
        <begin position="314"/>
        <end position="338"/>
    </location>
</feature>
<keyword evidence="4 6" id="KW-1133">Transmembrane helix</keyword>
<feature type="transmembrane region" description="Helical" evidence="6">
    <location>
        <begin position="48"/>
        <end position="65"/>
    </location>
</feature>
<feature type="transmembrane region" description="Helical" evidence="6">
    <location>
        <begin position="85"/>
        <end position="107"/>
    </location>
</feature>
<dbReference type="InterPro" id="IPR036259">
    <property type="entry name" value="MFS_trans_sf"/>
</dbReference>
<evidence type="ECO:0000256" key="6">
    <source>
        <dbReference type="SAM" id="Phobius"/>
    </source>
</evidence>
<dbReference type="OrthoDB" id="3936150at2759"/>
<evidence type="ECO:0000313" key="9">
    <source>
        <dbReference type="Proteomes" id="UP000053958"/>
    </source>
</evidence>
<dbReference type="FunFam" id="1.20.1250.20:FF:000082">
    <property type="entry name" value="MFS multidrug transporter, putative"/>
    <property type="match status" value="1"/>
</dbReference>
<dbReference type="STRING" id="1408163.A0A0F4YUW5"/>
<evidence type="ECO:0000256" key="1">
    <source>
        <dbReference type="ARBA" id="ARBA00004651"/>
    </source>
</evidence>
<dbReference type="CDD" id="cd17323">
    <property type="entry name" value="MFS_Tpo1_MDR_like"/>
    <property type="match status" value="1"/>
</dbReference>
<evidence type="ECO:0000256" key="4">
    <source>
        <dbReference type="ARBA" id="ARBA00022989"/>
    </source>
</evidence>
<feature type="transmembrane region" description="Helical" evidence="6">
    <location>
        <begin position="359"/>
        <end position="378"/>
    </location>
</feature>
<dbReference type="GO" id="GO:0005886">
    <property type="term" value="C:plasma membrane"/>
    <property type="evidence" value="ECO:0007669"/>
    <property type="project" value="UniProtKB-SubCell"/>
</dbReference>
<feature type="transmembrane region" description="Helical" evidence="6">
    <location>
        <begin position="267"/>
        <end position="294"/>
    </location>
</feature>
<dbReference type="Pfam" id="PF07690">
    <property type="entry name" value="MFS_1"/>
    <property type="match status" value="1"/>
</dbReference>
<dbReference type="Gene3D" id="1.20.1250.20">
    <property type="entry name" value="MFS general substrate transporter like domains"/>
    <property type="match status" value="1"/>
</dbReference>
<dbReference type="PROSITE" id="PS50850">
    <property type="entry name" value="MFS"/>
    <property type="match status" value="1"/>
</dbReference>
<dbReference type="InterPro" id="IPR011701">
    <property type="entry name" value="MFS"/>
</dbReference>
<dbReference type="GO" id="GO:0000297">
    <property type="term" value="F:spermine transmembrane transporter activity"/>
    <property type="evidence" value="ECO:0007669"/>
    <property type="project" value="TreeGrafter"/>
</dbReference>
<dbReference type="InterPro" id="IPR020846">
    <property type="entry name" value="MFS_dom"/>
</dbReference>
<dbReference type="SUPFAM" id="SSF103473">
    <property type="entry name" value="MFS general substrate transporter"/>
    <property type="match status" value="1"/>
</dbReference>
<dbReference type="GO" id="GO:0015606">
    <property type="term" value="F:spermidine transmembrane transporter activity"/>
    <property type="evidence" value="ECO:0007669"/>
    <property type="project" value="TreeGrafter"/>
</dbReference>
<feature type="transmembrane region" description="Helical" evidence="6">
    <location>
        <begin position="139"/>
        <end position="158"/>
    </location>
</feature>
<dbReference type="AlphaFoldDB" id="A0A0F4YUW5"/>
<dbReference type="GeneID" id="25316892"/>
<proteinExistence type="inferred from homology"/>
<comment type="similarity">
    <text evidence="2">Belongs to the major facilitator superfamily.</text>
</comment>
<organism evidence="8 9">
    <name type="scientific">Rasamsonia emersonii (strain ATCC 16479 / CBS 393.64 / IMI 116815)</name>
    <dbReference type="NCBI Taxonomy" id="1408163"/>
    <lineage>
        <taxon>Eukaryota</taxon>
        <taxon>Fungi</taxon>
        <taxon>Dikarya</taxon>
        <taxon>Ascomycota</taxon>
        <taxon>Pezizomycotina</taxon>
        <taxon>Eurotiomycetes</taxon>
        <taxon>Eurotiomycetidae</taxon>
        <taxon>Eurotiales</taxon>
        <taxon>Trichocomaceae</taxon>
        <taxon>Rasamsonia</taxon>
    </lineage>
</organism>